<proteinExistence type="predicted"/>
<keyword evidence="3" id="KW-1185">Reference proteome</keyword>
<evidence type="ECO:0000313" key="2">
    <source>
        <dbReference type="EMBL" id="MFC4619984.1"/>
    </source>
</evidence>
<gene>
    <name evidence="2" type="ORF">ACFO4N_14820</name>
</gene>
<accession>A0ABV9GS38</accession>
<name>A0ABV9GS38_9BACL</name>
<feature type="signal peptide" evidence="1">
    <location>
        <begin position="1"/>
        <end position="16"/>
    </location>
</feature>
<evidence type="ECO:0000313" key="3">
    <source>
        <dbReference type="Proteomes" id="UP001596022"/>
    </source>
</evidence>
<feature type="chain" id="PRO_5045377563" evidence="1">
    <location>
        <begin position="17"/>
        <end position="131"/>
    </location>
</feature>
<evidence type="ECO:0000256" key="1">
    <source>
        <dbReference type="SAM" id="SignalP"/>
    </source>
</evidence>
<reference evidence="3" key="1">
    <citation type="journal article" date="2019" name="Int. J. Syst. Evol. Microbiol.">
        <title>The Global Catalogue of Microorganisms (GCM) 10K type strain sequencing project: providing services to taxonomists for standard genome sequencing and annotation.</title>
        <authorList>
            <consortium name="The Broad Institute Genomics Platform"/>
            <consortium name="The Broad Institute Genome Sequencing Center for Infectious Disease"/>
            <person name="Wu L."/>
            <person name="Ma J."/>
        </authorList>
    </citation>
    <scope>NUCLEOTIDE SEQUENCE [LARGE SCALE GENOMIC DNA]</scope>
    <source>
        <strain evidence="3">CGMCC 1.16306</strain>
    </source>
</reference>
<dbReference type="Proteomes" id="UP001596022">
    <property type="component" value="Unassembled WGS sequence"/>
</dbReference>
<comment type="caution">
    <text evidence="2">The sequence shown here is derived from an EMBL/GenBank/DDBJ whole genome shotgun (WGS) entry which is preliminary data.</text>
</comment>
<keyword evidence="1" id="KW-0732">Signal</keyword>
<organism evidence="2 3">
    <name type="scientific">Camelliibacillus cellulosilyticus</name>
    <dbReference type="NCBI Taxonomy" id="2174486"/>
    <lineage>
        <taxon>Bacteria</taxon>
        <taxon>Bacillati</taxon>
        <taxon>Bacillota</taxon>
        <taxon>Bacilli</taxon>
        <taxon>Bacillales</taxon>
        <taxon>Sporolactobacillaceae</taxon>
        <taxon>Camelliibacillus</taxon>
    </lineage>
</organism>
<dbReference type="EMBL" id="JBHSFW010000014">
    <property type="protein sequence ID" value="MFC4619984.1"/>
    <property type="molecule type" value="Genomic_DNA"/>
</dbReference>
<sequence length="131" mass="14517">MAVAMLLSIFSVTAFAKNASDTSFEFVFKPFLSPTLYTSARAKEDNSSAYMKVKSMPAYAINASVVRSDYSEFSKTWVYRFDSSDVNKGRYLANYAYEDDGYHVKVRIKAIKAVSPAAGFVVSGVWSPDSI</sequence>
<protein>
    <submittedName>
        <fullName evidence="2">Uncharacterized protein</fullName>
    </submittedName>
</protein>